<sequence length="170" mass="18127">MDDYQSELVRITEYIRQNSLLLSTAESCTAGQMISLVASVPGAGQLLESGYVVYSPEAKQRILHVEADTINQYGLTSEQVAGEMAYGALKGGPATVAIATTGVAGPDAIEGIAPGTICFAWLFAVKDRYASFTGTRHFEGDRLEVQIAASLYALEQLQPLHSKALRGEGL</sequence>
<dbReference type="STRING" id="216142.LT40_07065"/>
<dbReference type="InterPro" id="IPR036653">
    <property type="entry name" value="CinA-like_C"/>
</dbReference>
<accession>A0A089ZQ83</accession>
<dbReference type="Pfam" id="PF02464">
    <property type="entry name" value="CinA"/>
    <property type="match status" value="1"/>
</dbReference>
<dbReference type="Gene3D" id="3.90.950.20">
    <property type="entry name" value="CinA-like"/>
    <property type="match status" value="1"/>
</dbReference>
<dbReference type="eggNOG" id="COG1546">
    <property type="taxonomic scope" value="Bacteria"/>
</dbReference>
<reference evidence="2 3" key="1">
    <citation type="journal article" date="2015" name="J. Biotechnol.">
        <title>Complete genome sequence of Pseudomonas rhizosphaerae IH5T (=DSM 16299T), a phosphate-solubilizing rhizobacterium for bacterial biofertilizer.</title>
        <authorList>
            <person name="Kwak Y."/>
            <person name="Jung B.K."/>
            <person name="Shin J.H."/>
        </authorList>
    </citation>
    <scope>NUCLEOTIDE SEQUENCE [LARGE SCALE GENOMIC DNA]</scope>
    <source>
        <strain evidence="2">DSM 16299</strain>
    </source>
</reference>
<evidence type="ECO:0000313" key="2">
    <source>
        <dbReference type="EMBL" id="AIS17181.1"/>
    </source>
</evidence>
<feature type="domain" description="CinA C-terminal" evidence="1">
    <location>
        <begin position="10"/>
        <end position="158"/>
    </location>
</feature>
<keyword evidence="3" id="KW-1185">Reference proteome</keyword>
<dbReference type="RefSeq" id="WP_043188111.1">
    <property type="nucleotide sequence ID" value="NZ_CP009533.1"/>
</dbReference>
<dbReference type="HOGENOM" id="CLU_030805_1_1_6"/>
<dbReference type="KEGG" id="prh:LT40_07065"/>
<protein>
    <recommendedName>
        <fullName evidence="1">CinA C-terminal domain-containing protein</fullName>
    </recommendedName>
</protein>
<organism evidence="2 3">
    <name type="scientific">Pseudomonas rhizosphaerae</name>
    <dbReference type="NCBI Taxonomy" id="216142"/>
    <lineage>
        <taxon>Bacteria</taxon>
        <taxon>Pseudomonadati</taxon>
        <taxon>Pseudomonadota</taxon>
        <taxon>Gammaproteobacteria</taxon>
        <taxon>Pseudomonadales</taxon>
        <taxon>Pseudomonadaceae</taxon>
        <taxon>Pseudomonas</taxon>
    </lineage>
</organism>
<evidence type="ECO:0000313" key="3">
    <source>
        <dbReference type="Proteomes" id="UP000029499"/>
    </source>
</evidence>
<name>A0A089ZQ83_9PSED</name>
<dbReference type="AlphaFoldDB" id="A0A089ZQ83"/>
<dbReference type="Proteomes" id="UP000029499">
    <property type="component" value="Chromosome"/>
</dbReference>
<dbReference type="EMBL" id="CP009533">
    <property type="protein sequence ID" value="AIS17181.1"/>
    <property type="molecule type" value="Genomic_DNA"/>
</dbReference>
<dbReference type="NCBIfam" id="TIGR00199">
    <property type="entry name" value="PncC_domain"/>
    <property type="match status" value="1"/>
</dbReference>
<proteinExistence type="predicted"/>
<dbReference type="SUPFAM" id="SSF142433">
    <property type="entry name" value="CinA-like"/>
    <property type="match status" value="1"/>
</dbReference>
<evidence type="ECO:0000259" key="1">
    <source>
        <dbReference type="Pfam" id="PF02464"/>
    </source>
</evidence>
<gene>
    <name evidence="2" type="ORF">LT40_07065</name>
</gene>
<dbReference type="InterPro" id="IPR008136">
    <property type="entry name" value="CinA_C"/>
</dbReference>
<dbReference type="OrthoDB" id="9801454at2"/>